<feature type="transmembrane region" description="Helical" evidence="1">
    <location>
        <begin position="66"/>
        <end position="91"/>
    </location>
</feature>
<sequence length="100" mass="11360">MNRDTARLLGAIQIIIEIAIIIGFVFALIPFLYLWSSGWVFPLVIISFIFSLFLKNDTMFSTGLNILMAVLSFIPIVGYLFRIVAIIVSLYNISKIRRAM</sequence>
<name>A0ABW3D6B5_9BACL</name>
<dbReference type="Proteomes" id="UP001597120">
    <property type="component" value="Unassembled WGS sequence"/>
</dbReference>
<feature type="transmembrane region" description="Helical" evidence="1">
    <location>
        <begin position="12"/>
        <end position="33"/>
    </location>
</feature>
<keyword evidence="1" id="KW-1133">Transmembrane helix</keyword>
<accession>A0ABW3D6B5</accession>
<protein>
    <recommendedName>
        <fullName evidence="4">DUF2232 domain-containing protein</fullName>
    </recommendedName>
</protein>
<dbReference type="EMBL" id="JBHTIU010000010">
    <property type="protein sequence ID" value="MFD0868244.1"/>
    <property type="molecule type" value="Genomic_DNA"/>
</dbReference>
<feature type="transmembrane region" description="Helical" evidence="1">
    <location>
        <begin position="39"/>
        <end position="54"/>
    </location>
</feature>
<gene>
    <name evidence="2" type="ORF">ACFQ03_03720</name>
</gene>
<reference evidence="3" key="1">
    <citation type="journal article" date="2019" name="Int. J. Syst. Evol. Microbiol.">
        <title>The Global Catalogue of Microorganisms (GCM) 10K type strain sequencing project: providing services to taxonomists for standard genome sequencing and annotation.</title>
        <authorList>
            <consortium name="The Broad Institute Genomics Platform"/>
            <consortium name="The Broad Institute Genome Sequencing Center for Infectious Disease"/>
            <person name="Wu L."/>
            <person name="Ma J."/>
        </authorList>
    </citation>
    <scope>NUCLEOTIDE SEQUENCE [LARGE SCALE GENOMIC DNA]</scope>
    <source>
        <strain evidence="3">CCUG 57263</strain>
    </source>
</reference>
<evidence type="ECO:0000313" key="2">
    <source>
        <dbReference type="EMBL" id="MFD0868244.1"/>
    </source>
</evidence>
<proteinExistence type="predicted"/>
<evidence type="ECO:0000313" key="3">
    <source>
        <dbReference type="Proteomes" id="UP001597120"/>
    </source>
</evidence>
<keyword evidence="1" id="KW-0472">Membrane</keyword>
<evidence type="ECO:0000256" key="1">
    <source>
        <dbReference type="SAM" id="Phobius"/>
    </source>
</evidence>
<keyword evidence="1" id="KW-0812">Transmembrane</keyword>
<organism evidence="2 3">
    <name type="scientific">Paenibacillus residui</name>
    <dbReference type="NCBI Taxonomy" id="629724"/>
    <lineage>
        <taxon>Bacteria</taxon>
        <taxon>Bacillati</taxon>
        <taxon>Bacillota</taxon>
        <taxon>Bacilli</taxon>
        <taxon>Bacillales</taxon>
        <taxon>Paenibacillaceae</taxon>
        <taxon>Paenibacillus</taxon>
    </lineage>
</organism>
<dbReference type="RefSeq" id="WP_144939380.1">
    <property type="nucleotide sequence ID" value="NZ_JBHTIU010000010.1"/>
</dbReference>
<keyword evidence="3" id="KW-1185">Reference proteome</keyword>
<comment type="caution">
    <text evidence="2">The sequence shown here is derived from an EMBL/GenBank/DDBJ whole genome shotgun (WGS) entry which is preliminary data.</text>
</comment>
<evidence type="ECO:0008006" key="4">
    <source>
        <dbReference type="Google" id="ProtNLM"/>
    </source>
</evidence>